<proteinExistence type="predicted"/>
<keyword evidence="4" id="KW-1015">Disulfide bond</keyword>
<dbReference type="Proteomes" id="UP000305673">
    <property type="component" value="Plasmid pPR12A203"/>
</dbReference>
<dbReference type="Gene3D" id="1.10.1280.10">
    <property type="entry name" value="Di-copper center containing domain from catechol oxidase"/>
    <property type="match status" value="1"/>
</dbReference>
<dbReference type="InterPro" id="IPR002227">
    <property type="entry name" value="Tyrosinase_Cu-bd"/>
</dbReference>
<evidence type="ECO:0000256" key="1">
    <source>
        <dbReference type="ARBA" id="ARBA00004613"/>
    </source>
</evidence>
<sequence>MHEQMLARYDVERVAAGLERVEPIKEYAGPLGAGYDPGRLADYGFSPRETDSVMVPYEDISPETQDGFRKKLVDAVAGKALVTTTGTVALEGHSGSNILGLTSETTDASVDGAYGNHHGNGHVLIGDLDARPGVILSPSTAIRDPAFWRWHRHVDDLHFSYQDNLSSHDFGDRPPVDIKKLALGFERDHPGSEREGADLSDAANATITTGGTDTLETTMRLGAYELLTGNRYRFDYLSHSPFFIATELQNRDAAIKAITLRFFLIPDQLFDVNGDPTTATGRQMRRFAIELDKVRFRAQPGAQAFGRSGRQMAVVRRPVVVDPGEVVDVDGSTTGSDARTCTCGWPYGLLLPRGSAEGMSFTLFAMATDNELDRVGSQKKCGSMSFCGVGDEYPDARPMGYPFDRPFEKPLADIVHENSNMMLLPLKIRWTNPPPLVGW</sequence>
<dbReference type="InterPro" id="IPR037020">
    <property type="entry name" value="Hemocyanin_C_sf"/>
</dbReference>
<dbReference type="InterPro" id="IPR005203">
    <property type="entry name" value="Hemocyanin_C"/>
</dbReference>
<evidence type="ECO:0000256" key="4">
    <source>
        <dbReference type="ARBA" id="ARBA00023157"/>
    </source>
</evidence>
<dbReference type="PROSITE" id="PS00498">
    <property type="entry name" value="TYROSINASE_2"/>
    <property type="match status" value="1"/>
</dbReference>
<accession>A0ABX6PQZ1</accession>
<dbReference type="Pfam" id="PF03723">
    <property type="entry name" value="Hemocyanin_C"/>
    <property type="match status" value="1"/>
</dbReference>
<evidence type="ECO:0000256" key="3">
    <source>
        <dbReference type="ARBA" id="ARBA00022723"/>
    </source>
</evidence>
<keyword evidence="2" id="KW-0964">Secreted</keyword>
<gene>
    <name evidence="6" type="ORF">FFM53_031990</name>
</gene>
<keyword evidence="6" id="KW-0614">Plasmid</keyword>
<dbReference type="PANTHER" id="PTHR11511:SF4">
    <property type="entry name" value="PHENOLOXIDASE 2-RELATED"/>
    <property type="match status" value="1"/>
</dbReference>
<dbReference type="SUPFAM" id="SSF81296">
    <property type="entry name" value="E set domains"/>
    <property type="match status" value="1"/>
</dbReference>
<dbReference type="InterPro" id="IPR013788">
    <property type="entry name" value="Hemocyanin/hexamerin"/>
</dbReference>
<dbReference type="SUPFAM" id="SSF48056">
    <property type="entry name" value="Di-copper centre-containing domain"/>
    <property type="match status" value="1"/>
</dbReference>
<dbReference type="EMBL" id="CP054024">
    <property type="protein sequence ID" value="QKK21054.1"/>
    <property type="molecule type" value="Genomic_DNA"/>
</dbReference>
<dbReference type="InterPro" id="IPR008922">
    <property type="entry name" value="Di-copper_centre_dom_sf"/>
</dbReference>
<feature type="domain" description="Tyrosinase copper-binding" evidence="5">
    <location>
        <begin position="144"/>
        <end position="155"/>
    </location>
</feature>
<comment type="subcellular location">
    <subcellularLocation>
        <location evidence="1">Secreted</location>
    </subcellularLocation>
</comment>
<dbReference type="PRINTS" id="PR00187">
    <property type="entry name" value="HAEMOCYANIN"/>
</dbReference>
<evidence type="ECO:0000256" key="2">
    <source>
        <dbReference type="ARBA" id="ARBA00022525"/>
    </source>
</evidence>
<keyword evidence="3" id="KW-0479">Metal-binding</keyword>
<evidence type="ECO:0000313" key="7">
    <source>
        <dbReference type="Proteomes" id="UP000305673"/>
    </source>
</evidence>
<dbReference type="InterPro" id="IPR000896">
    <property type="entry name" value="Hemocyanin/hexamerin_mid_dom"/>
</dbReference>
<dbReference type="PANTHER" id="PTHR11511">
    <property type="entry name" value="LARVAL STORAGE PROTEIN/PHENOLOXIDASE"/>
    <property type="match status" value="1"/>
</dbReference>
<evidence type="ECO:0000313" key="6">
    <source>
        <dbReference type="EMBL" id="QKK21054.1"/>
    </source>
</evidence>
<name>A0ABX6PQZ1_9HYPH</name>
<dbReference type="InterPro" id="IPR014756">
    <property type="entry name" value="Ig_E-set"/>
</dbReference>
<dbReference type="Gene3D" id="2.60.40.1520">
    <property type="entry name" value="Hemocyanin, C-terminal domain"/>
    <property type="match status" value="1"/>
</dbReference>
<keyword evidence="7" id="KW-1185">Reference proteome</keyword>
<geneLocation type="plasmid" evidence="6 7">
    <name>pPR12A203</name>
</geneLocation>
<protein>
    <submittedName>
        <fullName evidence="6">Tyrosinase family protein</fullName>
    </submittedName>
</protein>
<organism evidence="6 7">
    <name type="scientific">Rhizobium indicum</name>
    <dbReference type="NCBI Taxonomy" id="2583231"/>
    <lineage>
        <taxon>Bacteria</taxon>
        <taxon>Pseudomonadati</taxon>
        <taxon>Pseudomonadota</taxon>
        <taxon>Alphaproteobacteria</taxon>
        <taxon>Hyphomicrobiales</taxon>
        <taxon>Rhizobiaceae</taxon>
        <taxon>Rhizobium/Agrobacterium group</taxon>
        <taxon>Rhizobium</taxon>
    </lineage>
</organism>
<evidence type="ECO:0000259" key="5">
    <source>
        <dbReference type="PROSITE" id="PS00498"/>
    </source>
</evidence>
<reference evidence="6 7" key="1">
    <citation type="submission" date="2020-05" db="EMBL/GenBank/DDBJ databases">
        <title>Genome sequences of pea root nodulating Rhizobium spp.</title>
        <authorList>
            <person name="Rahi P."/>
        </authorList>
    </citation>
    <scope>NUCLEOTIDE SEQUENCE [LARGE SCALE GENOMIC DNA]</scope>
    <source>
        <strain evidence="7">JKLM 12A2</strain>
        <plasmid evidence="6 7">pPR12A203</plasmid>
    </source>
</reference>
<dbReference type="PROSITE" id="PS00210">
    <property type="entry name" value="HEMOCYANIN_2"/>
    <property type="match status" value="1"/>
</dbReference>
<dbReference type="Pfam" id="PF00372">
    <property type="entry name" value="Hemocyanin_M"/>
    <property type="match status" value="1"/>
</dbReference>